<reference evidence="2" key="1">
    <citation type="submission" date="2010-07" db="EMBL/GenBank/DDBJ databases">
        <authorList>
            <consortium name="CONSOLIDER consortium CSD2007-00005"/>
            <person name="Guazzaroni M.-E."/>
            <person name="Richter M."/>
            <person name="Garcia-Salamanca A."/>
            <person name="Yarza P."/>
            <person name="Ferrer M."/>
        </authorList>
    </citation>
    <scope>NUCLEOTIDE SEQUENCE</scope>
</reference>
<proteinExistence type="predicted"/>
<comment type="caution">
    <text evidence="2">The sequence shown here is derived from an EMBL/GenBank/DDBJ whole genome shotgun (WGS) entry which is preliminary data.</text>
</comment>
<organism evidence="2">
    <name type="scientific">sediment metagenome</name>
    <dbReference type="NCBI Taxonomy" id="749907"/>
    <lineage>
        <taxon>unclassified sequences</taxon>
        <taxon>metagenomes</taxon>
        <taxon>ecological metagenomes</taxon>
    </lineage>
</organism>
<evidence type="ECO:0000313" key="2">
    <source>
        <dbReference type="EMBL" id="EFK97915.1"/>
    </source>
</evidence>
<accession>D9PEX9</accession>
<protein>
    <submittedName>
        <fullName evidence="2">Uncharacterized protein</fullName>
    </submittedName>
</protein>
<name>D9PEX9_9ZZZZ</name>
<reference evidence="2" key="2">
    <citation type="journal article" date="2011" name="Microb. Ecol.">
        <title>Taxonomic and Functional Metagenomic Profiling of the Microbial Community in the Anoxic Sediment of a Sub-saline Shallow Lake (Laguna de Carrizo, Central Spain).</title>
        <authorList>
            <person name="Ferrer M."/>
            <person name="Guazzaroni M.E."/>
            <person name="Richter M."/>
            <person name="Garcia-Salamanca A."/>
            <person name="Yarza P."/>
            <person name="Suarez-Suarez A."/>
            <person name="Solano J."/>
            <person name="Alcaide M."/>
            <person name="van Dillewijn P."/>
            <person name="Molina-Henares M.A."/>
            <person name="Lopez-Cortes N."/>
            <person name="Al-Ramahi Y."/>
            <person name="Guerrero C."/>
            <person name="Acosta A."/>
            <person name="de Eugenio L.I."/>
            <person name="Martinez V."/>
            <person name="Marques S."/>
            <person name="Rojo F."/>
            <person name="Santero E."/>
            <person name="Genilloud O."/>
            <person name="Perez-Perez J."/>
            <person name="Rossello-Mora R."/>
            <person name="Ramos J.L."/>
        </authorList>
    </citation>
    <scope>NUCLEOTIDE SEQUENCE</scope>
</reference>
<feature type="coiled-coil region" evidence="1">
    <location>
        <begin position="376"/>
        <end position="406"/>
    </location>
</feature>
<dbReference type="AlphaFoldDB" id="D9PEX9"/>
<dbReference type="EMBL" id="ADZX01000003">
    <property type="protein sequence ID" value="EFK97915.1"/>
    <property type="molecule type" value="Genomic_DNA"/>
</dbReference>
<evidence type="ECO:0000256" key="1">
    <source>
        <dbReference type="SAM" id="Coils"/>
    </source>
</evidence>
<sequence>MYHDRLKKDAQEFKIFVKQLKKMTGGVAQPLTVYNPKLLEAFEGKNPVKELEGLEKRYLSGSFDTKETFQKEVDNTMEQEHRIRRLYGDLPQLNGIDATKRTFIDELKKMTGGKFSYYRYTFKFYPAILTFLEKLVKIVDEMCVEPGKIRIPQPEEKIAKPGTVTQLPSGAAVKQLPSGRAGLRLLPPHEEEKLVNTHDELMRTLESEDRKDVKNLAGDVERLKGLIINKDLAAALKLLKREIARGKNPLFKDMYRVPVREDMMQGNIYRPYRFEIVAFGNRFMGPAGLDKGGRRVPSGVGGEAFAREIFLKLNYVQADKNAKPRSITTELTDVIGAMIYSIMFRSTKLRKDIEKLNDESSKFPDKESVALIDRMIVTLANERAALENTKKTLTDLEKEAREMQSMSHQYIKDFIENMKEVAKTQVDWGSGEWGEDDGGVDNFVPALHKFRDVPDMLEMILVEAVKEGTAVIRLTEQSFMERRKLNDEWKKHIEEVMKRPQQYAAAA</sequence>
<keyword evidence="1" id="KW-0175">Coiled coil</keyword>
<gene>
    <name evidence="2" type="ORF">LDC_0057</name>
</gene>